<accession>A0A2U1LG03</accession>
<dbReference type="Proteomes" id="UP000245207">
    <property type="component" value="Unassembled WGS sequence"/>
</dbReference>
<comment type="caution">
    <text evidence="2">The sequence shown here is derived from an EMBL/GenBank/DDBJ whole genome shotgun (WGS) entry which is preliminary data.</text>
</comment>
<name>A0A2U1LG03_ARTAN</name>
<dbReference type="GO" id="GO:0006886">
    <property type="term" value="P:intracellular protein transport"/>
    <property type="evidence" value="ECO:0007669"/>
    <property type="project" value="InterPro"/>
</dbReference>
<dbReference type="GO" id="GO:0030117">
    <property type="term" value="C:membrane coat"/>
    <property type="evidence" value="ECO:0007669"/>
    <property type="project" value="InterPro"/>
</dbReference>
<evidence type="ECO:0000313" key="3">
    <source>
        <dbReference type="Proteomes" id="UP000245207"/>
    </source>
</evidence>
<gene>
    <name evidence="2" type="ORF">CTI12_AA493700</name>
</gene>
<dbReference type="GO" id="GO:0016192">
    <property type="term" value="P:vesicle-mediated transport"/>
    <property type="evidence" value="ECO:0007669"/>
    <property type="project" value="InterPro"/>
</dbReference>
<sequence>MGGILLYSMLARNVFEGRDSKLAAIVTLGSSLDYTTSNSTLKLLLPLADPAQALSVPAVPLGALLAAAYPLAFRPPYVMSWLNRLITAQDMVHPELMEKAEDRVVIFDLQQRTVLGSLQTPFVKYIVWSNDMETVALLSKHAIVIASKKLDHRCNLHETIRVKGGAWDDNGVFIYTTLNHIKYCLPNGDNGIVKTLDVPV</sequence>
<feature type="domain" description="COPA/B second beta-propeller" evidence="1">
    <location>
        <begin position="96"/>
        <end position="199"/>
    </location>
</feature>
<protein>
    <submittedName>
        <fullName evidence="2">WD40 repeat-containing protein</fullName>
    </submittedName>
</protein>
<evidence type="ECO:0000259" key="1">
    <source>
        <dbReference type="Pfam" id="PF04053"/>
    </source>
</evidence>
<dbReference type="STRING" id="35608.A0A2U1LG03"/>
<dbReference type="AlphaFoldDB" id="A0A2U1LG03"/>
<dbReference type="EMBL" id="PKPP01009586">
    <property type="protein sequence ID" value="PWA47929.1"/>
    <property type="molecule type" value="Genomic_DNA"/>
</dbReference>
<proteinExistence type="predicted"/>
<dbReference type="InterPro" id="IPR006692">
    <property type="entry name" value="Beta-prop_COPA/B_2nd"/>
</dbReference>
<evidence type="ECO:0000313" key="2">
    <source>
        <dbReference type="EMBL" id="PWA47929.1"/>
    </source>
</evidence>
<dbReference type="OrthoDB" id="1742563at2759"/>
<reference evidence="2 3" key="1">
    <citation type="journal article" date="2018" name="Mol. Plant">
        <title>The genome of Artemisia annua provides insight into the evolution of Asteraceae family and artemisinin biosynthesis.</title>
        <authorList>
            <person name="Shen Q."/>
            <person name="Zhang L."/>
            <person name="Liao Z."/>
            <person name="Wang S."/>
            <person name="Yan T."/>
            <person name="Shi P."/>
            <person name="Liu M."/>
            <person name="Fu X."/>
            <person name="Pan Q."/>
            <person name="Wang Y."/>
            <person name="Lv Z."/>
            <person name="Lu X."/>
            <person name="Zhang F."/>
            <person name="Jiang W."/>
            <person name="Ma Y."/>
            <person name="Chen M."/>
            <person name="Hao X."/>
            <person name="Li L."/>
            <person name="Tang Y."/>
            <person name="Lv G."/>
            <person name="Zhou Y."/>
            <person name="Sun X."/>
            <person name="Brodelius P.E."/>
            <person name="Rose J.K.C."/>
            <person name="Tang K."/>
        </authorList>
    </citation>
    <scope>NUCLEOTIDE SEQUENCE [LARGE SCALE GENOMIC DNA]</scope>
    <source>
        <strain evidence="3">cv. Huhao1</strain>
        <tissue evidence="2">Leaf</tissue>
    </source>
</reference>
<dbReference type="Pfam" id="PF04053">
    <property type="entry name" value="B-prop_COPA_B_2nd"/>
    <property type="match status" value="1"/>
</dbReference>
<dbReference type="GO" id="GO:0005198">
    <property type="term" value="F:structural molecule activity"/>
    <property type="evidence" value="ECO:0007669"/>
    <property type="project" value="InterPro"/>
</dbReference>
<keyword evidence="3" id="KW-1185">Reference proteome</keyword>
<organism evidence="2 3">
    <name type="scientific">Artemisia annua</name>
    <name type="common">Sweet wormwood</name>
    <dbReference type="NCBI Taxonomy" id="35608"/>
    <lineage>
        <taxon>Eukaryota</taxon>
        <taxon>Viridiplantae</taxon>
        <taxon>Streptophyta</taxon>
        <taxon>Embryophyta</taxon>
        <taxon>Tracheophyta</taxon>
        <taxon>Spermatophyta</taxon>
        <taxon>Magnoliopsida</taxon>
        <taxon>eudicotyledons</taxon>
        <taxon>Gunneridae</taxon>
        <taxon>Pentapetalae</taxon>
        <taxon>asterids</taxon>
        <taxon>campanulids</taxon>
        <taxon>Asterales</taxon>
        <taxon>Asteraceae</taxon>
        <taxon>Asteroideae</taxon>
        <taxon>Anthemideae</taxon>
        <taxon>Artemisiinae</taxon>
        <taxon>Artemisia</taxon>
    </lineage>
</organism>